<reference evidence="1 2" key="1">
    <citation type="journal article" date="2014" name="Agronomy (Basel)">
        <title>A Draft Genome Sequence for Ensete ventricosum, the Drought-Tolerant Tree Against Hunger.</title>
        <authorList>
            <person name="Harrison J."/>
            <person name="Moore K.A."/>
            <person name="Paszkiewicz K."/>
            <person name="Jones T."/>
            <person name="Grant M."/>
            <person name="Ambacheew D."/>
            <person name="Muzemil S."/>
            <person name="Studholme D.J."/>
        </authorList>
    </citation>
    <scope>NUCLEOTIDE SEQUENCE [LARGE SCALE GENOMIC DNA]</scope>
</reference>
<gene>
    <name evidence="1" type="ORF">B296_00027665</name>
</gene>
<dbReference type="Proteomes" id="UP000287651">
    <property type="component" value="Unassembled WGS sequence"/>
</dbReference>
<organism evidence="1 2">
    <name type="scientific">Ensete ventricosum</name>
    <name type="common">Abyssinian banana</name>
    <name type="synonym">Musa ensete</name>
    <dbReference type="NCBI Taxonomy" id="4639"/>
    <lineage>
        <taxon>Eukaryota</taxon>
        <taxon>Viridiplantae</taxon>
        <taxon>Streptophyta</taxon>
        <taxon>Embryophyta</taxon>
        <taxon>Tracheophyta</taxon>
        <taxon>Spermatophyta</taxon>
        <taxon>Magnoliopsida</taxon>
        <taxon>Liliopsida</taxon>
        <taxon>Zingiberales</taxon>
        <taxon>Musaceae</taxon>
        <taxon>Ensete</taxon>
    </lineage>
</organism>
<name>A0A426YZN7_ENSVE</name>
<evidence type="ECO:0000313" key="2">
    <source>
        <dbReference type="Proteomes" id="UP000287651"/>
    </source>
</evidence>
<protein>
    <submittedName>
        <fullName evidence="1">Uncharacterized protein</fullName>
    </submittedName>
</protein>
<comment type="caution">
    <text evidence="1">The sequence shown here is derived from an EMBL/GenBank/DDBJ whole genome shotgun (WGS) entry which is preliminary data.</text>
</comment>
<dbReference type="EMBL" id="AMZH03009289">
    <property type="protein sequence ID" value="RRT57175.1"/>
    <property type="molecule type" value="Genomic_DNA"/>
</dbReference>
<sequence length="218" mass="24148">MKDEATGEVPVAFVGRSNGSEITEDEIKQHVSKQVKLPPFHCIFCNIKNCISKRVDNTSVASTKILTLRSLFLSGGLLQQDQQGLLYRGDSQGALRQDLEEGFTSKTSCSISTVLLFRTALHCLIENLPTIINCRMAADIDALITVDLPEAIVHHLLLNKADIDAPMMLNKDPSWVVLQYTLLEPSTADITDFRSDLRYANLLHVQVDGIIVLLSIQD</sequence>
<proteinExistence type="predicted"/>
<evidence type="ECO:0000313" key="1">
    <source>
        <dbReference type="EMBL" id="RRT57175.1"/>
    </source>
</evidence>
<dbReference type="AlphaFoldDB" id="A0A426YZN7"/>
<accession>A0A426YZN7</accession>